<evidence type="ECO:0000313" key="3">
    <source>
        <dbReference type="Proteomes" id="UP000004846"/>
    </source>
</evidence>
<proteinExistence type="predicted"/>
<dbReference type="EMBL" id="AEBR01000102">
    <property type="protein sequence ID" value="EFM81661.1"/>
    <property type="molecule type" value="Genomic_DNA"/>
</dbReference>
<dbReference type="InterPro" id="IPR036390">
    <property type="entry name" value="WH_DNA-bd_sf"/>
</dbReference>
<evidence type="ECO:0000313" key="2">
    <source>
        <dbReference type="EMBL" id="EFM81661.1"/>
    </source>
</evidence>
<dbReference type="PANTHER" id="PTHR30432:SF1">
    <property type="entry name" value="DNA-BINDING TRANSCRIPTIONAL DUAL REGULATOR MODE"/>
    <property type="match status" value="1"/>
</dbReference>
<dbReference type="Proteomes" id="UP000004846">
    <property type="component" value="Unassembled WGS sequence"/>
</dbReference>
<name>A0A125W2W9_ENTFL</name>
<dbReference type="InterPro" id="IPR000847">
    <property type="entry name" value="LysR_HTH_N"/>
</dbReference>
<dbReference type="Pfam" id="PF00126">
    <property type="entry name" value="HTH_1"/>
    <property type="match status" value="1"/>
</dbReference>
<sequence>MFTYSLNLKLKTDRNFFGPGVVEVLQKIQQTGSLNLAAKEMKMSYNKAWRIVRVAEEELSFPLIIKSVGGCNGGGSIVTDQGKELIDQYLLFEKKVYQQVEACFEEIFKEQDVVSEELK</sequence>
<dbReference type="GO" id="GO:0003700">
    <property type="term" value="F:DNA-binding transcription factor activity"/>
    <property type="evidence" value="ECO:0007669"/>
    <property type="project" value="InterPro"/>
</dbReference>
<dbReference type="PANTHER" id="PTHR30432">
    <property type="entry name" value="TRANSCRIPTIONAL REGULATOR MODE"/>
    <property type="match status" value="1"/>
</dbReference>
<feature type="domain" description="HTH lysR-type" evidence="1">
    <location>
        <begin position="23"/>
        <end position="70"/>
    </location>
</feature>
<dbReference type="GeneID" id="60894578"/>
<accession>A0A125W2W9</accession>
<dbReference type="InterPro" id="IPR051815">
    <property type="entry name" value="Molybdate_resp_trans_reg"/>
</dbReference>
<dbReference type="SMR" id="A0A125W2W9"/>
<evidence type="ECO:0000259" key="1">
    <source>
        <dbReference type="Pfam" id="PF00126"/>
    </source>
</evidence>
<reference evidence="2 3" key="1">
    <citation type="submission" date="2010-07" db="EMBL/GenBank/DDBJ databases">
        <authorList>
            <person name="Sid Ahmed O."/>
        </authorList>
    </citation>
    <scope>NUCLEOTIDE SEQUENCE [LARGE SCALE GENOMIC DNA]</scope>
    <source>
        <strain evidence="2 3">TX4248</strain>
    </source>
</reference>
<gene>
    <name evidence="2" type="ORF">HMPREF9498_02803</name>
</gene>
<organism evidence="2 3">
    <name type="scientific">Enterococcus faecalis TX4248</name>
    <dbReference type="NCBI Taxonomy" id="749495"/>
    <lineage>
        <taxon>Bacteria</taxon>
        <taxon>Bacillati</taxon>
        <taxon>Bacillota</taxon>
        <taxon>Bacilli</taxon>
        <taxon>Lactobacillales</taxon>
        <taxon>Enterococcaceae</taxon>
        <taxon>Enterococcus</taxon>
    </lineage>
</organism>
<dbReference type="AlphaFoldDB" id="A0A125W2W9"/>
<dbReference type="InterPro" id="IPR036388">
    <property type="entry name" value="WH-like_DNA-bd_sf"/>
</dbReference>
<dbReference type="SUPFAM" id="SSF46785">
    <property type="entry name" value="Winged helix' DNA-binding domain"/>
    <property type="match status" value="1"/>
</dbReference>
<protein>
    <submittedName>
        <fullName evidence="2">Transcriptional regulator, LysR family</fullName>
    </submittedName>
</protein>
<comment type="caution">
    <text evidence="2">The sequence shown here is derived from an EMBL/GenBank/DDBJ whole genome shotgun (WGS) entry which is preliminary data.</text>
</comment>
<dbReference type="HOGENOM" id="CLU_125440_3_0_9"/>
<dbReference type="RefSeq" id="WP_002356595.1">
    <property type="nucleotide sequence ID" value="NZ_GL454487.1"/>
</dbReference>
<dbReference type="Gene3D" id="1.10.10.10">
    <property type="entry name" value="Winged helix-like DNA-binding domain superfamily/Winged helix DNA-binding domain"/>
    <property type="match status" value="1"/>
</dbReference>